<proteinExistence type="predicted"/>
<evidence type="ECO:0000256" key="1">
    <source>
        <dbReference type="SAM" id="SignalP"/>
    </source>
</evidence>
<keyword evidence="3" id="KW-1185">Reference proteome</keyword>
<name>A0A9P4U062_9PEZI</name>
<sequence length="187" mass="19582">MAIRYWIPMTVAFLGSLALASTVPSHGYISRDGPPDPGTPGTAGSPTIEVQQLVAGLGFNVMAQKGELAVASVMQSLLQAPTPDPALFTIAKDDMLAFMSAGMRIRANNMQLSKVNPQVTRGLAQLEQTQVLQIALVNNLTGNAAADVPKLERLQGEIEAAVQRNQGLQSLATGGSSIPMATKMATP</sequence>
<dbReference type="OrthoDB" id="3911025at2759"/>
<dbReference type="AlphaFoldDB" id="A0A9P4U062"/>
<dbReference type="EMBL" id="MU007031">
    <property type="protein sequence ID" value="KAF2431618.1"/>
    <property type="molecule type" value="Genomic_DNA"/>
</dbReference>
<accession>A0A9P4U062</accession>
<evidence type="ECO:0000313" key="2">
    <source>
        <dbReference type="EMBL" id="KAF2431618.1"/>
    </source>
</evidence>
<keyword evidence="1" id="KW-0732">Signal</keyword>
<protein>
    <submittedName>
        <fullName evidence="2">Uncharacterized protein</fullName>
    </submittedName>
</protein>
<feature type="signal peptide" evidence="1">
    <location>
        <begin position="1"/>
        <end position="22"/>
    </location>
</feature>
<evidence type="ECO:0000313" key="3">
    <source>
        <dbReference type="Proteomes" id="UP000800235"/>
    </source>
</evidence>
<feature type="chain" id="PRO_5040442024" evidence="1">
    <location>
        <begin position="23"/>
        <end position="187"/>
    </location>
</feature>
<dbReference type="Proteomes" id="UP000800235">
    <property type="component" value="Unassembled WGS sequence"/>
</dbReference>
<gene>
    <name evidence="2" type="ORF">EJ08DRAFT_712982</name>
</gene>
<comment type="caution">
    <text evidence="2">The sequence shown here is derived from an EMBL/GenBank/DDBJ whole genome shotgun (WGS) entry which is preliminary data.</text>
</comment>
<reference evidence="2" key="1">
    <citation type="journal article" date="2020" name="Stud. Mycol.">
        <title>101 Dothideomycetes genomes: a test case for predicting lifestyles and emergence of pathogens.</title>
        <authorList>
            <person name="Haridas S."/>
            <person name="Albert R."/>
            <person name="Binder M."/>
            <person name="Bloem J."/>
            <person name="Labutti K."/>
            <person name="Salamov A."/>
            <person name="Andreopoulos B."/>
            <person name="Baker S."/>
            <person name="Barry K."/>
            <person name="Bills G."/>
            <person name="Bluhm B."/>
            <person name="Cannon C."/>
            <person name="Castanera R."/>
            <person name="Culley D."/>
            <person name="Daum C."/>
            <person name="Ezra D."/>
            <person name="Gonzalez J."/>
            <person name="Henrissat B."/>
            <person name="Kuo A."/>
            <person name="Liang C."/>
            <person name="Lipzen A."/>
            <person name="Lutzoni F."/>
            <person name="Magnuson J."/>
            <person name="Mondo S."/>
            <person name="Nolan M."/>
            <person name="Ohm R."/>
            <person name="Pangilinan J."/>
            <person name="Park H.-J."/>
            <person name="Ramirez L."/>
            <person name="Alfaro M."/>
            <person name="Sun H."/>
            <person name="Tritt A."/>
            <person name="Yoshinaga Y."/>
            <person name="Zwiers L.-H."/>
            <person name="Turgeon B."/>
            <person name="Goodwin S."/>
            <person name="Spatafora J."/>
            <person name="Crous P."/>
            <person name="Grigoriev I."/>
        </authorList>
    </citation>
    <scope>NUCLEOTIDE SEQUENCE</scope>
    <source>
        <strain evidence="2">CBS 130266</strain>
    </source>
</reference>
<organism evidence="2 3">
    <name type="scientific">Tothia fuscella</name>
    <dbReference type="NCBI Taxonomy" id="1048955"/>
    <lineage>
        <taxon>Eukaryota</taxon>
        <taxon>Fungi</taxon>
        <taxon>Dikarya</taxon>
        <taxon>Ascomycota</taxon>
        <taxon>Pezizomycotina</taxon>
        <taxon>Dothideomycetes</taxon>
        <taxon>Pleosporomycetidae</taxon>
        <taxon>Venturiales</taxon>
        <taxon>Cylindrosympodiaceae</taxon>
        <taxon>Tothia</taxon>
    </lineage>
</organism>